<organism evidence="1 2">
    <name type="scientific">Heliorestis convoluta</name>
    <dbReference type="NCBI Taxonomy" id="356322"/>
    <lineage>
        <taxon>Bacteria</taxon>
        <taxon>Bacillati</taxon>
        <taxon>Bacillota</taxon>
        <taxon>Clostridia</taxon>
        <taxon>Eubacteriales</taxon>
        <taxon>Heliobacteriaceae</taxon>
        <taxon>Heliorestis</taxon>
    </lineage>
</organism>
<dbReference type="KEGG" id="hcv:FTV88_2880"/>
<sequence>MLLFKSIIVVEKNQSCYYSYIYDIDIVEFEEQKSNRNLINC</sequence>
<name>A0A5Q2N501_9FIRM</name>
<proteinExistence type="predicted"/>
<dbReference type="AlphaFoldDB" id="A0A5Q2N501"/>
<dbReference type="EMBL" id="CP045875">
    <property type="protein sequence ID" value="QGG48969.1"/>
    <property type="molecule type" value="Genomic_DNA"/>
</dbReference>
<dbReference type="Proteomes" id="UP000366051">
    <property type="component" value="Chromosome"/>
</dbReference>
<reference evidence="2" key="1">
    <citation type="submission" date="2019-11" db="EMBL/GenBank/DDBJ databases">
        <title>Genome sequence of Heliorestis convoluta strain HH, an alkaliphilic and minimalistic phototrophic bacterium from a soda lake in Egypt.</title>
        <authorList>
            <person name="Dewey E.D."/>
            <person name="Stokes L.M."/>
            <person name="Burchell B.M."/>
            <person name="Shaffer K.N."/>
            <person name="Huntington A.M."/>
            <person name="Baker J.M."/>
            <person name="Nadendla S."/>
            <person name="Giglio M.G."/>
            <person name="Touchman J.W."/>
            <person name="Blankenship R.E."/>
            <person name="Madigan M.T."/>
            <person name="Sattley W.M."/>
        </authorList>
    </citation>
    <scope>NUCLEOTIDE SEQUENCE [LARGE SCALE GENOMIC DNA]</scope>
    <source>
        <strain evidence="2">HH</strain>
    </source>
</reference>
<accession>A0A5Q2N501</accession>
<evidence type="ECO:0000313" key="1">
    <source>
        <dbReference type="EMBL" id="QGG48969.1"/>
    </source>
</evidence>
<protein>
    <submittedName>
        <fullName evidence="1">Uncharacterized protein</fullName>
    </submittedName>
</protein>
<evidence type="ECO:0000313" key="2">
    <source>
        <dbReference type="Proteomes" id="UP000366051"/>
    </source>
</evidence>
<keyword evidence="2" id="KW-1185">Reference proteome</keyword>
<gene>
    <name evidence="1" type="ORF">FTV88_2880</name>
</gene>